<dbReference type="OrthoDB" id="5289073at2"/>
<keyword evidence="3" id="KW-0378">Hydrolase</keyword>
<accession>L7UGR8</accession>
<name>L7UGR8_MYXSD</name>
<evidence type="ECO:0000259" key="5">
    <source>
        <dbReference type="SMART" id="SM00235"/>
    </source>
</evidence>
<dbReference type="Gene3D" id="3.40.390.10">
    <property type="entry name" value="Collagenase (Catalytic Domain)"/>
    <property type="match status" value="1"/>
</dbReference>
<dbReference type="SMART" id="SM00235">
    <property type="entry name" value="ZnMc"/>
    <property type="match status" value="1"/>
</dbReference>
<dbReference type="KEGG" id="msd:MYSTI_05784"/>
<dbReference type="InterPro" id="IPR001818">
    <property type="entry name" value="Pept_M10_metallopeptidase"/>
</dbReference>
<feature type="domain" description="Peptidase metallopeptidase" evidence="5">
    <location>
        <begin position="93"/>
        <end position="241"/>
    </location>
</feature>
<dbReference type="GO" id="GO:0008270">
    <property type="term" value="F:zinc ion binding"/>
    <property type="evidence" value="ECO:0007669"/>
    <property type="project" value="InterPro"/>
</dbReference>
<proteinExistence type="predicted"/>
<evidence type="ECO:0000256" key="1">
    <source>
        <dbReference type="ARBA" id="ARBA00022670"/>
    </source>
</evidence>
<dbReference type="SUPFAM" id="SSF55486">
    <property type="entry name" value="Metalloproteases ('zincins'), catalytic domain"/>
    <property type="match status" value="1"/>
</dbReference>
<dbReference type="PATRIC" id="fig|1278073.3.peg.5865"/>
<evidence type="ECO:0000256" key="2">
    <source>
        <dbReference type="ARBA" id="ARBA00022723"/>
    </source>
</evidence>
<dbReference type="Proteomes" id="UP000011131">
    <property type="component" value="Chromosome"/>
</dbReference>
<dbReference type="CDD" id="cd04279">
    <property type="entry name" value="ZnMc_MMP_like_1"/>
    <property type="match status" value="1"/>
</dbReference>
<reference evidence="6 7" key="1">
    <citation type="journal article" date="2013" name="Genome Announc.">
        <title>Complete genome sequence of Myxococcus stipitatus strain DSM 14675, a fruiting myxobacterium.</title>
        <authorList>
            <person name="Huntley S."/>
            <person name="Kneip S."/>
            <person name="Treuner-Lange A."/>
            <person name="Sogaard-Andersen L."/>
        </authorList>
    </citation>
    <scope>NUCLEOTIDE SEQUENCE [LARGE SCALE GENOMIC DNA]</scope>
    <source>
        <strain evidence="7">DSM 14675 / JCM 12634 / Mx s8</strain>
    </source>
</reference>
<dbReference type="AlphaFoldDB" id="L7UGR8"/>
<dbReference type="GO" id="GO:0031012">
    <property type="term" value="C:extracellular matrix"/>
    <property type="evidence" value="ECO:0007669"/>
    <property type="project" value="InterPro"/>
</dbReference>
<sequence length="271" mass="29307">MLDLRSMAVLAGVSLLGSACGGSEASAPDKDVTGMTYEEFRKVTFQEPESGVFIAFGDQAYESEELLREAFEQANSGLGTQRGALAVYYSGGQDVKWSASAALNITYCVSSKFGNNYSKVVSAMNTATGAWEGAGRINFIHVSAQDSNCTARNNNVVFDVSPVNVNGQYLARAFFPNSSRRSRNVLIDNSSFSSGAPGLDGILRHELGHTLGFRHEHTRPEAGVCFEDNQWRGLTPYDSGSVMHYPQCNGTNTWNLTLTNLDKQGAGILYP</sequence>
<keyword evidence="7" id="KW-1185">Reference proteome</keyword>
<dbReference type="eggNOG" id="COG1520">
    <property type="taxonomic scope" value="Bacteria"/>
</dbReference>
<evidence type="ECO:0000256" key="3">
    <source>
        <dbReference type="ARBA" id="ARBA00022801"/>
    </source>
</evidence>
<evidence type="ECO:0000313" key="6">
    <source>
        <dbReference type="EMBL" id="AGC47060.1"/>
    </source>
</evidence>
<evidence type="ECO:0000256" key="4">
    <source>
        <dbReference type="ARBA" id="ARBA00022833"/>
    </source>
</evidence>
<dbReference type="Pfam" id="PF00413">
    <property type="entry name" value="Peptidase_M10"/>
    <property type="match status" value="1"/>
</dbReference>
<dbReference type="GO" id="GO:0006508">
    <property type="term" value="P:proteolysis"/>
    <property type="evidence" value="ECO:0007669"/>
    <property type="project" value="UniProtKB-KW"/>
</dbReference>
<dbReference type="InterPro" id="IPR006026">
    <property type="entry name" value="Peptidase_Metallo"/>
</dbReference>
<dbReference type="EMBL" id="CP004025">
    <property type="protein sequence ID" value="AGC47060.1"/>
    <property type="molecule type" value="Genomic_DNA"/>
</dbReference>
<dbReference type="STRING" id="1278073.MYSTI_05784"/>
<dbReference type="HOGENOM" id="CLU_073010_0_0_7"/>
<dbReference type="InterPro" id="IPR024079">
    <property type="entry name" value="MetalloPept_cat_dom_sf"/>
</dbReference>
<dbReference type="GO" id="GO:0004222">
    <property type="term" value="F:metalloendopeptidase activity"/>
    <property type="evidence" value="ECO:0007669"/>
    <property type="project" value="InterPro"/>
</dbReference>
<keyword evidence="2" id="KW-0479">Metal-binding</keyword>
<gene>
    <name evidence="6" type="ordered locus">MYSTI_05784</name>
</gene>
<keyword evidence="4" id="KW-0862">Zinc</keyword>
<evidence type="ECO:0000313" key="7">
    <source>
        <dbReference type="Proteomes" id="UP000011131"/>
    </source>
</evidence>
<dbReference type="PROSITE" id="PS51257">
    <property type="entry name" value="PROKAR_LIPOPROTEIN"/>
    <property type="match status" value="1"/>
</dbReference>
<organism evidence="6 7">
    <name type="scientific">Myxococcus stipitatus (strain DSM 14675 / JCM 12634 / Mx s8)</name>
    <dbReference type="NCBI Taxonomy" id="1278073"/>
    <lineage>
        <taxon>Bacteria</taxon>
        <taxon>Pseudomonadati</taxon>
        <taxon>Myxococcota</taxon>
        <taxon>Myxococcia</taxon>
        <taxon>Myxococcales</taxon>
        <taxon>Cystobacterineae</taxon>
        <taxon>Myxococcaceae</taxon>
        <taxon>Myxococcus</taxon>
    </lineage>
</organism>
<keyword evidence="1" id="KW-0645">Protease</keyword>
<protein>
    <recommendedName>
        <fullName evidence="5">Peptidase metallopeptidase domain-containing protein</fullName>
    </recommendedName>
</protein>